<gene>
    <name evidence="2" type="ORF">C4900_00560</name>
</gene>
<dbReference type="PANTHER" id="PTHR30399">
    <property type="entry name" value="UNCHARACTERIZED PROTEIN YGJP"/>
    <property type="match status" value="1"/>
</dbReference>
<dbReference type="InterPro" id="IPR053136">
    <property type="entry name" value="UTP_pyrophosphatase-like"/>
</dbReference>
<dbReference type="OrthoDB" id="9811177at2"/>
<dbReference type="Proteomes" id="UP000253250">
    <property type="component" value="Unassembled WGS sequence"/>
</dbReference>
<accession>A0A368HG55</accession>
<evidence type="ECO:0000313" key="2">
    <source>
        <dbReference type="EMBL" id="RCN58326.1"/>
    </source>
</evidence>
<organism evidence="2 3">
    <name type="scientific">Acidiferrobacter thiooxydans</name>
    <dbReference type="NCBI Taxonomy" id="163359"/>
    <lineage>
        <taxon>Bacteria</taxon>
        <taxon>Pseudomonadati</taxon>
        <taxon>Pseudomonadota</taxon>
        <taxon>Gammaproteobacteria</taxon>
        <taxon>Acidiferrobacterales</taxon>
        <taxon>Acidiferrobacteraceae</taxon>
        <taxon>Acidiferrobacter</taxon>
    </lineage>
</organism>
<proteinExistence type="predicted"/>
<keyword evidence="3" id="KW-1185">Reference proteome</keyword>
<evidence type="ECO:0000259" key="1">
    <source>
        <dbReference type="Pfam" id="PF01863"/>
    </source>
</evidence>
<dbReference type="InterPro" id="IPR002725">
    <property type="entry name" value="YgjP-like_metallopeptidase"/>
</dbReference>
<reference evidence="2 3" key="1">
    <citation type="submission" date="2018-02" db="EMBL/GenBank/DDBJ databases">
        <title>Insights into the biology of acidophilic members of the Acidiferrobacteraceae family derived from comparative genomic analyses.</title>
        <authorList>
            <person name="Issotta F."/>
            <person name="Thyssen C."/>
            <person name="Mena C."/>
            <person name="Moya A."/>
            <person name="Bellenberg S."/>
            <person name="Sproer C."/>
            <person name="Covarrubias P.C."/>
            <person name="Sand W."/>
            <person name="Quatrini R."/>
            <person name="Vera M."/>
        </authorList>
    </citation>
    <scope>NUCLEOTIDE SEQUENCE [LARGE SCALE GENOMIC DNA]</scope>
    <source>
        <strain evidence="3">m-1</strain>
    </source>
</reference>
<dbReference type="EMBL" id="PSYR01000001">
    <property type="protein sequence ID" value="RCN58326.1"/>
    <property type="molecule type" value="Genomic_DNA"/>
</dbReference>
<feature type="domain" description="YgjP-like metallopeptidase" evidence="1">
    <location>
        <begin position="13"/>
        <end position="213"/>
    </location>
</feature>
<dbReference type="RefSeq" id="WP_114282117.1">
    <property type="nucleotide sequence ID" value="NZ_PSYR01000001.1"/>
</dbReference>
<protein>
    <recommendedName>
        <fullName evidence="1">YgjP-like metallopeptidase domain-containing protein</fullName>
    </recommendedName>
</protein>
<name>A0A368HG55_9GAMM</name>
<sequence length="221" mass="25022">MRAYALVRSRKRRTLCLQISPSGALRVLAPAATHQADVEAFLKAKTPWIERTLRRLGEAPKPAPFADGLTLRHLDEPIVLRLQYRAGPPSVRRDGDVLWVAAAGEDAARAAVEFWYREAARHHALARIIHFAPLVGRAPKQIRIGSQKTRWGSCSARGTISLNWRLMLVPADLFDYVIAHELCHLIAPHHKPSFWRELARVMPDYEVRRLTLRDLGARLSL</sequence>
<dbReference type="Gene3D" id="3.30.2010.10">
    <property type="entry name" value="Metalloproteases ('zincins'), catalytic domain"/>
    <property type="match status" value="1"/>
</dbReference>
<comment type="caution">
    <text evidence="2">The sequence shown here is derived from an EMBL/GenBank/DDBJ whole genome shotgun (WGS) entry which is preliminary data.</text>
</comment>
<dbReference type="CDD" id="cd07344">
    <property type="entry name" value="M48_yhfN_like"/>
    <property type="match status" value="1"/>
</dbReference>
<evidence type="ECO:0000313" key="3">
    <source>
        <dbReference type="Proteomes" id="UP000253250"/>
    </source>
</evidence>
<dbReference type="PANTHER" id="PTHR30399:SF1">
    <property type="entry name" value="UTP PYROPHOSPHATASE"/>
    <property type="match status" value="1"/>
</dbReference>
<dbReference type="Pfam" id="PF01863">
    <property type="entry name" value="YgjP-like"/>
    <property type="match status" value="1"/>
</dbReference>
<dbReference type="AlphaFoldDB" id="A0A368HG55"/>